<dbReference type="PANTHER" id="PTHR14485:SF3">
    <property type="entry name" value="TETRATRICOPEPTIDE REPEAT PROTEIN 23"/>
    <property type="match status" value="1"/>
</dbReference>
<proteinExistence type="predicted"/>
<evidence type="ECO:0000313" key="3">
    <source>
        <dbReference type="Proteomes" id="UP001221898"/>
    </source>
</evidence>
<keyword evidence="3" id="KW-1185">Reference proteome</keyword>
<sequence length="192" mass="21046">MNSFHLTGFSTSKHQDMLFERRESSTTGSSSGGSGRSTHSEKGPNSRYHGGFGEMVAAAMAGPEEKLTESEKKAQIFTENQQFDTAIQERVRCLALTRLVYGDGHLRLAQAHAKLAQGYLRLKGWAAQAREHAGHARDILVLYAPGPTEQGDEKADALRCLLTVYHTQGQAALILGEYPFSEISVPSPWKRG</sequence>
<dbReference type="InterPro" id="IPR042621">
    <property type="entry name" value="TTC23/TTC23L"/>
</dbReference>
<organism evidence="2 3">
    <name type="scientific">Aldrovandia affinis</name>
    <dbReference type="NCBI Taxonomy" id="143900"/>
    <lineage>
        <taxon>Eukaryota</taxon>
        <taxon>Metazoa</taxon>
        <taxon>Chordata</taxon>
        <taxon>Craniata</taxon>
        <taxon>Vertebrata</taxon>
        <taxon>Euteleostomi</taxon>
        <taxon>Actinopterygii</taxon>
        <taxon>Neopterygii</taxon>
        <taxon>Teleostei</taxon>
        <taxon>Notacanthiformes</taxon>
        <taxon>Halosauridae</taxon>
        <taxon>Aldrovandia</taxon>
    </lineage>
</organism>
<dbReference type="EMBL" id="JAINUG010000004">
    <property type="protein sequence ID" value="KAJ8417403.1"/>
    <property type="molecule type" value="Genomic_DNA"/>
</dbReference>
<evidence type="ECO:0000256" key="1">
    <source>
        <dbReference type="SAM" id="MobiDB-lite"/>
    </source>
</evidence>
<feature type="region of interest" description="Disordered" evidence="1">
    <location>
        <begin position="20"/>
        <end position="51"/>
    </location>
</feature>
<gene>
    <name evidence="2" type="ORF">AAFF_G00286300</name>
</gene>
<protein>
    <submittedName>
        <fullName evidence="2">Uncharacterized protein</fullName>
    </submittedName>
</protein>
<reference evidence="2" key="1">
    <citation type="journal article" date="2023" name="Science">
        <title>Genome structures resolve the early diversification of teleost fishes.</title>
        <authorList>
            <person name="Parey E."/>
            <person name="Louis A."/>
            <person name="Montfort J."/>
            <person name="Bouchez O."/>
            <person name="Roques C."/>
            <person name="Iampietro C."/>
            <person name="Lluch J."/>
            <person name="Castinel A."/>
            <person name="Donnadieu C."/>
            <person name="Desvignes T."/>
            <person name="Floi Bucao C."/>
            <person name="Jouanno E."/>
            <person name="Wen M."/>
            <person name="Mejri S."/>
            <person name="Dirks R."/>
            <person name="Jansen H."/>
            <person name="Henkel C."/>
            <person name="Chen W.J."/>
            <person name="Zahm M."/>
            <person name="Cabau C."/>
            <person name="Klopp C."/>
            <person name="Thompson A.W."/>
            <person name="Robinson-Rechavi M."/>
            <person name="Braasch I."/>
            <person name="Lecointre G."/>
            <person name="Bobe J."/>
            <person name="Postlethwait J.H."/>
            <person name="Berthelot C."/>
            <person name="Roest Crollius H."/>
            <person name="Guiguen Y."/>
        </authorList>
    </citation>
    <scope>NUCLEOTIDE SEQUENCE</scope>
    <source>
        <strain evidence="2">NC1722</strain>
    </source>
</reference>
<name>A0AAD7X254_9TELE</name>
<dbReference type="Proteomes" id="UP001221898">
    <property type="component" value="Unassembled WGS sequence"/>
</dbReference>
<dbReference type="AlphaFoldDB" id="A0AAD7X254"/>
<comment type="caution">
    <text evidence="2">The sequence shown here is derived from an EMBL/GenBank/DDBJ whole genome shotgun (WGS) entry which is preliminary data.</text>
</comment>
<accession>A0AAD7X254</accession>
<dbReference type="PANTHER" id="PTHR14485">
    <property type="entry name" value="TETRATRICOPEPTIDE REPEAT PROTEIN 23"/>
    <property type="match status" value="1"/>
</dbReference>
<evidence type="ECO:0000313" key="2">
    <source>
        <dbReference type="EMBL" id="KAJ8417403.1"/>
    </source>
</evidence>